<organism evidence="2 3">
    <name type="scientific">Gimesia aquarii</name>
    <dbReference type="NCBI Taxonomy" id="2527964"/>
    <lineage>
        <taxon>Bacteria</taxon>
        <taxon>Pseudomonadati</taxon>
        <taxon>Planctomycetota</taxon>
        <taxon>Planctomycetia</taxon>
        <taxon>Planctomycetales</taxon>
        <taxon>Planctomycetaceae</taxon>
        <taxon>Gimesia</taxon>
    </lineage>
</organism>
<protein>
    <recommendedName>
        <fullName evidence="1">DUF6891 domain-containing protein</fullName>
    </recommendedName>
</protein>
<dbReference type="EMBL" id="CP037920">
    <property type="protein sequence ID" value="QDT94797.1"/>
    <property type="molecule type" value="Genomic_DNA"/>
</dbReference>
<sequence length="216" mass="24643">MACFLLPGCSSPEYVTPVKSKPQEAKGSTKMLDSEVIEEMSWYVRSGFYDKQDLTRIFCEEMYAPGDLDEALVSTAIDSELAKWEEEKKSWPTVTDCDRLDSAFTALNKRGIISLQNAGNTQTDGFEIFQVYLEEHPQPATVMGYCFYHKQDLERVVAGHDLYLSFGPIDPKEEKTKGIKVGQVVFEELERVGFKVEWDGTFNERLKVVGLVWQKR</sequence>
<dbReference type="InterPro" id="IPR054186">
    <property type="entry name" value="DUF6891"/>
</dbReference>
<evidence type="ECO:0000259" key="1">
    <source>
        <dbReference type="Pfam" id="PF21831"/>
    </source>
</evidence>
<dbReference type="Pfam" id="PF21831">
    <property type="entry name" value="DUF6891"/>
    <property type="match status" value="1"/>
</dbReference>
<reference evidence="2 3" key="1">
    <citation type="submission" date="2019-03" db="EMBL/GenBank/DDBJ databases">
        <title>Deep-cultivation of Planctomycetes and their phenomic and genomic characterization uncovers novel biology.</title>
        <authorList>
            <person name="Wiegand S."/>
            <person name="Jogler M."/>
            <person name="Boedeker C."/>
            <person name="Pinto D."/>
            <person name="Vollmers J."/>
            <person name="Rivas-Marin E."/>
            <person name="Kohn T."/>
            <person name="Peeters S.H."/>
            <person name="Heuer A."/>
            <person name="Rast P."/>
            <person name="Oberbeckmann S."/>
            <person name="Bunk B."/>
            <person name="Jeske O."/>
            <person name="Meyerdierks A."/>
            <person name="Storesund J.E."/>
            <person name="Kallscheuer N."/>
            <person name="Luecker S."/>
            <person name="Lage O.M."/>
            <person name="Pohl T."/>
            <person name="Merkel B.J."/>
            <person name="Hornburger P."/>
            <person name="Mueller R.-W."/>
            <person name="Bruemmer F."/>
            <person name="Labrenz M."/>
            <person name="Spormann A.M."/>
            <person name="Op den Camp H."/>
            <person name="Overmann J."/>
            <person name="Amann R."/>
            <person name="Jetten M.S.M."/>
            <person name="Mascher T."/>
            <person name="Medema M.H."/>
            <person name="Devos D.P."/>
            <person name="Kaster A.-K."/>
            <person name="Ovreas L."/>
            <person name="Rohde M."/>
            <person name="Galperin M.Y."/>
            <person name="Jogler C."/>
        </authorList>
    </citation>
    <scope>NUCLEOTIDE SEQUENCE [LARGE SCALE GENOMIC DNA]</scope>
    <source>
        <strain evidence="2 3">V144</strain>
    </source>
</reference>
<dbReference type="Proteomes" id="UP000318704">
    <property type="component" value="Chromosome"/>
</dbReference>
<dbReference type="KEGG" id="gaw:V144x_02280"/>
<evidence type="ECO:0000313" key="2">
    <source>
        <dbReference type="EMBL" id="QDT94797.1"/>
    </source>
</evidence>
<name>A0A517VP57_9PLAN</name>
<feature type="domain" description="DUF6891" evidence="1">
    <location>
        <begin position="34"/>
        <end position="216"/>
    </location>
</feature>
<gene>
    <name evidence="2" type="ORF">V144x_02280</name>
</gene>
<evidence type="ECO:0000313" key="3">
    <source>
        <dbReference type="Proteomes" id="UP000318704"/>
    </source>
</evidence>
<proteinExistence type="predicted"/>
<accession>A0A517VP57</accession>
<dbReference type="AlphaFoldDB" id="A0A517VP57"/>